<proteinExistence type="inferred from homology"/>
<dbReference type="GO" id="GO:0005634">
    <property type="term" value="C:nucleus"/>
    <property type="evidence" value="ECO:0007669"/>
    <property type="project" value="UniProtKB-SubCell"/>
</dbReference>
<dbReference type="AlphaFoldDB" id="A0A8J5GEZ9"/>
<dbReference type="SUPFAM" id="SSF47459">
    <property type="entry name" value="HLH, helix-loop-helix DNA-binding domain"/>
    <property type="match status" value="1"/>
</dbReference>
<keyword evidence="5" id="KW-0539">Nucleus</keyword>
<reference evidence="8 9" key="1">
    <citation type="submission" date="2020-08" db="EMBL/GenBank/DDBJ databases">
        <title>Plant Genome Project.</title>
        <authorList>
            <person name="Zhang R.-G."/>
        </authorList>
    </citation>
    <scope>NUCLEOTIDE SEQUENCE [LARGE SCALE GENOMIC DNA]</scope>
    <source>
        <tissue evidence="8">Rhizome</tissue>
    </source>
</reference>
<feature type="region of interest" description="Disordered" evidence="6">
    <location>
        <begin position="185"/>
        <end position="224"/>
    </location>
</feature>
<dbReference type="PROSITE" id="PS50888">
    <property type="entry name" value="BHLH"/>
    <property type="match status" value="1"/>
</dbReference>
<gene>
    <name evidence="8" type="ORF">ZIOFF_036803</name>
</gene>
<dbReference type="InterPro" id="IPR036638">
    <property type="entry name" value="HLH_DNA-bd_sf"/>
</dbReference>
<keyword evidence="3" id="KW-0805">Transcription regulation</keyword>
<evidence type="ECO:0000313" key="9">
    <source>
        <dbReference type="Proteomes" id="UP000734854"/>
    </source>
</evidence>
<name>A0A8J5GEZ9_ZINOF</name>
<dbReference type="PANTHER" id="PTHR16223">
    <property type="entry name" value="TRANSCRIPTION FACTOR BHLH83-RELATED"/>
    <property type="match status" value="1"/>
</dbReference>
<feature type="region of interest" description="Disordered" evidence="6">
    <location>
        <begin position="68"/>
        <end position="89"/>
    </location>
</feature>
<comment type="caution">
    <text evidence="8">The sequence shown here is derived from an EMBL/GenBank/DDBJ whole genome shotgun (WGS) entry which is preliminary data.</text>
</comment>
<evidence type="ECO:0000256" key="2">
    <source>
        <dbReference type="ARBA" id="ARBA00005510"/>
    </source>
</evidence>
<dbReference type="GO" id="GO:0046983">
    <property type="term" value="F:protein dimerization activity"/>
    <property type="evidence" value="ECO:0007669"/>
    <property type="project" value="InterPro"/>
</dbReference>
<comment type="similarity">
    <text evidence="2">Belongs to the bHLH protein family.</text>
</comment>
<evidence type="ECO:0000256" key="4">
    <source>
        <dbReference type="ARBA" id="ARBA00023163"/>
    </source>
</evidence>
<evidence type="ECO:0000256" key="6">
    <source>
        <dbReference type="SAM" id="MobiDB-lite"/>
    </source>
</evidence>
<evidence type="ECO:0000313" key="8">
    <source>
        <dbReference type="EMBL" id="KAG6504470.1"/>
    </source>
</evidence>
<dbReference type="Proteomes" id="UP000734854">
    <property type="component" value="Unassembled WGS sequence"/>
</dbReference>
<keyword evidence="4" id="KW-0804">Transcription</keyword>
<dbReference type="InterPro" id="IPR011598">
    <property type="entry name" value="bHLH_dom"/>
</dbReference>
<keyword evidence="9" id="KW-1185">Reference proteome</keyword>
<dbReference type="PANTHER" id="PTHR16223:SF125">
    <property type="entry name" value="OS08G0506700 PROTEIN"/>
    <property type="match status" value="1"/>
</dbReference>
<evidence type="ECO:0000259" key="7">
    <source>
        <dbReference type="PROSITE" id="PS50888"/>
    </source>
</evidence>
<organism evidence="8 9">
    <name type="scientific">Zingiber officinale</name>
    <name type="common">Ginger</name>
    <name type="synonym">Amomum zingiber</name>
    <dbReference type="NCBI Taxonomy" id="94328"/>
    <lineage>
        <taxon>Eukaryota</taxon>
        <taxon>Viridiplantae</taxon>
        <taxon>Streptophyta</taxon>
        <taxon>Embryophyta</taxon>
        <taxon>Tracheophyta</taxon>
        <taxon>Spermatophyta</taxon>
        <taxon>Magnoliopsida</taxon>
        <taxon>Liliopsida</taxon>
        <taxon>Zingiberales</taxon>
        <taxon>Zingiberaceae</taxon>
        <taxon>Zingiber</taxon>
    </lineage>
</organism>
<dbReference type="EMBL" id="JACMSC010000010">
    <property type="protein sequence ID" value="KAG6504470.1"/>
    <property type="molecule type" value="Genomic_DNA"/>
</dbReference>
<feature type="domain" description="BHLH" evidence="7">
    <location>
        <begin position="289"/>
        <end position="355"/>
    </location>
</feature>
<dbReference type="InterPro" id="IPR045843">
    <property type="entry name" value="IND-like"/>
</dbReference>
<evidence type="ECO:0000256" key="1">
    <source>
        <dbReference type="ARBA" id="ARBA00004123"/>
    </source>
</evidence>
<accession>A0A8J5GEZ9</accession>
<dbReference type="GO" id="GO:0000978">
    <property type="term" value="F:RNA polymerase II cis-regulatory region sequence-specific DNA binding"/>
    <property type="evidence" value="ECO:0007669"/>
    <property type="project" value="TreeGrafter"/>
</dbReference>
<sequence length="360" mass="39384">MYGATAVTSKEDLNLPYRSRDVLSESNSNLLRYQSAPSSLLGELCDDFLPGKTTSTAGTFSSGFLGPDLQIEDRTSGGGAAASAGHGLLPLPPQKQQIAMPVFHPQTQTQLIKQQQMANHAYSVAGSSSMRVDTAEQFHKRSNSSHPNLIARQSSSPAGLFSHLHVDNSTGFGYGTVRGGLGNEMSGLKKSTSLSTSKQNSSMSQISEAAASGNSPEESGSFGAFRGNNNYSAWEINSSLQLQNGDRNHVSGLSPQFSLPNTSSEMANLERYWEFQDAMPCKVRAKRGCATHPRSIAERVRRTRISERIRKLQELVPNMDKIWPSATYKICRNRYYRRKEQVAVVQLASNSKYSTAIRHV</sequence>
<dbReference type="GO" id="GO:0000981">
    <property type="term" value="F:DNA-binding transcription factor activity, RNA polymerase II-specific"/>
    <property type="evidence" value="ECO:0007669"/>
    <property type="project" value="TreeGrafter"/>
</dbReference>
<evidence type="ECO:0000256" key="3">
    <source>
        <dbReference type="ARBA" id="ARBA00023015"/>
    </source>
</evidence>
<comment type="subcellular location">
    <subcellularLocation>
        <location evidence="1">Nucleus</location>
    </subcellularLocation>
</comment>
<protein>
    <recommendedName>
        <fullName evidence="7">BHLH domain-containing protein</fullName>
    </recommendedName>
</protein>
<feature type="compositionally biased region" description="Low complexity" evidence="6">
    <location>
        <begin position="185"/>
        <end position="207"/>
    </location>
</feature>
<evidence type="ECO:0000256" key="5">
    <source>
        <dbReference type="ARBA" id="ARBA00023242"/>
    </source>
</evidence>